<dbReference type="AlphaFoldDB" id="A0AAV1W569"/>
<evidence type="ECO:0000256" key="2">
    <source>
        <dbReference type="SAM" id="Phobius"/>
    </source>
</evidence>
<evidence type="ECO:0008006" key="5">
    <source>
        <dbReference type="Google" id="ProtNLM"/>
    </source>
</evidence>
<feature type="compositionally biased region" description="Low complexity" evidence="1">
    <location>
        <begin position="66"/>
        <end position="76"/>
    </location>
</feature>
<keyword evidence="2" id="KW-1133">Transmembrane helix</keyword>
<feature type="compositionally biased region" description="Low complexity" evidence="1">
    <location>
        <begin position="8"/>
        <end position="18"/>
    </location>
</feature>
<evidence type="ECO:0000313" key="4">
    <source>
        <dbReference type="Proteomes" id="UP001497480"/>
    </source>
</evidence>
<comment type="caution">
    <text evidence="3">The sequence shown here is derived from an EMBL/GenBank/DDBJ whole genome shotgun (WGS) entry which is preliminary data.</text>
</comment>
<feature type="transmembrane region" description="Helical" evidence="2">
    <location>
        <begin position="107"/>
        <end position="129"/>
    </location>
</feature>
<feature type="compositionally biased region" description="Basic residues" evidence="1">
    <location>
        <begin position="51"/>
        <end position="65"/>
    </location>
</feature>
<dbReference type="Proteomes" id="UP001497480">
    <property type="component" value="Unassembled WGS sequence"/>
</dbReference>
<reference evidence="3 4" key="1">
    <citation type="submission" date="2024-03" db="EMBL/GenBank/DDBJ databases">
        <authorList>
            <person name="Martinez-Hernandez J."/>
        </authorList>
    </citation>
    <scope>NUCLEOTIDE SEQUENCE [LARGE SCALE GENOMIC DNA]</scope>
</reference>
<keyword evidence="2" id="KW-0472">Membrane</keyword>
<organism evidence="3 4">
    <name type="scientific">Lupinus luteus</name>
    <name type="common">European yellow lupine</name>
    <dbReference type="NCBI Taxonomy" id="3873"/>
    <lineage>
        <taxon>Eukaryota</taxon>
        <taxon>Viridiplantae</taxon>
        <taxon>Streptophyta</taxon>
        <taxon>Embryophyta</taxon>
        <taxon>Tracheophyta</taxon>
        <taxon>Spermatophyta</taxon>
        <taxon>Magnoliopsida</taxon>
        <taxon>eudicotyledons</taxon>
        <taxon>Gunneridae</taxon>
        <taxon>Pentapetalae</taxon>
        <taxon>rosids</taxon>
        <taxon>fabids</taxon>
        <taxon>Fabales</taxon>
        <taxon>Fabaceae</taxon>
        <taxon>Papilionoideae</taxon>
        <taxon>50 kb inversion clade</taxon>
        <taxon>genistoids sensu lato</taxon>
        <taxon>core genistoids</taxon>
        <taxon>Genisteae</taxon>
        <taxon>Lupinus</taxon>
    </lineage>
</organism>
<evidence type="ECO:0000256" key="1">
    <source>
        <dbReference type="SAM" id="MobiDB-lite"/>
    </source>
</evidence>
<sequence>MPRKSESEVSMELSSSSPPRSPTRQPLYYVQSPSNHDVEKMSYASSPPASPHHRYSMSSHIHHSRQSSNSLNNPSSVPWIRLHPHPDLDDDDDDEEDLHNSRHNIRFYFCLFLLFILLFTLFSFILWGASKSYNPHLIVKNIVFENVNVQSGNDGSGVATDMLSLNSTVGMIYRNTATFFGLHVTSTPLLLTYYHLHLASGQIEKFYESRKSQRKLAVMVSGYQVPLYGGGSDFGNIGNKKNMDSLTLPLNLTFVVRSRAYILGRLVKSTFYRRITCSLTLHGNQLGNSLNLTDSCVFN</sequence>
<proteinExistence type="predicted"/>
<feature type="region of interest" description="Disordered" evidence="1">
    <location>
        <begin position="1"/>
        <end position="76"/>
    </location>
</feature>
<dbReference type="PANTHER" id="PTHR31852">
    <property type="entry name" value="LATE EMBRYOGENESIS ABUNDANT (LEA) HYDROXYPROLINE-RICH GLYCOPROTEIN FAMILY"/>
    <property type="match status" value="1"/>
</dbReference>
<name>A0AAV1W569_LUPLU</name>
<dbReference type="InterPro" id="IPR055301">
    <property type="entry name" value="Lea14-like_2"/>
</dbReference>
<protein>
    <recommendedName>
        <fullName evidence="5">Late embryogenesis abundant protein LEA-2 subgroup domain-containing protein</fullName>
    </recommendedName>
</protein>
<keyword evidence="2" id="KW-0812">Transmembrane</keyword>
<keyword evidence="4" id="KW-1185">Reference proteome</keyword>
<accession>A0AAV1W569</accession>
<dbReference type="EMBL" id="CAXHTB010000003">
    <property type="protein sequence ID" value="CAL0304322.1"/>
    <property type="molecule type" value="Genomic_DNA"/>
</dbReference>
<evidence type="ECO:0000313" key="3">
    <source>
        <dbReference type="EMBL" id="CAL0304322.1"/>
    </source>
</evidence>
<gene>
    <name evidence="3" type="ORF">LLUT_LOCUS5382</name>
</gene>